<dbReference type="CDD" id="cd01407">
    <property type="entry name" value="SIR2-fam"/>
    <property type="match status" value="1"/>
</dbReference>
<organism evidence="6">
    <name type="scientific">Mariniphaga anaerophila</name>
    <dbReference type="NCBI Taxonomy" id="1484053"/>
    <lineage>
        <taxon>Bacteria</taxon>
        <taxon>Pseudomonadati</taxon>
        <taxon>Bacteroidota</taxon>
        <taxon>Bacteroidia</taxon>
        <taxon>Marinilabiliales</taxon>
        <taxon>Prolixibacteraceae</taxon>
        <taxon>Mariniphaga</taxon>
    </lineage>
</organism>
<dbReference type="InterPro" id="IPR003000">
    <property type="entry name" value="Sirtuin"/>
</dbReference>
<dbReference type="InterPro" id="IPR026590">
    <property type="entry name" value="Ssirtuin_cat_dom"/>
</dbReference>
<dbReference type="EMBL" id="DSDK01000365">
    <property type="protein sequence ID" value="HDR51292.1"/>
    <property type="molecule type" value="Genomic_DNA"/>
</dbReference>
<dbReference type="EC" id="2.3.1.286" evidence="1"/>
<evidence type="ECO:0000256" key="3">
    <source>
        <dbReference type="ARBA" id="ARBA00023027"/>
    </source>
</evidence>
<dbReference type="InterPro" id="IPR029035">
    <property type="entry name" value="DHS-like_NAD/FAD-binding_dom"/>
</dbReference>
<name>A0A831PLI6_9BACT</name>
<comment type="caution">
    <text evidence="4">Lacks conserved residue(s) required for the propagation of feature annotation.</text>
</comment>
<sequence length="245" mass="27710">MDLLIKESAEIIRDSKFVMAFTGAGISVESGIPPFRGEHGLWNKYNPEVLDLGYYLENPVECWFYIREIFYDFFADAKPNKAHKVLAHMEKEGLLKSLVTQNIDNLHQQAGSKRVHEFHGNSKRLKCLKCGKHFSSKEFDFKKIPPRCDEDDEILKPDFIFFGEGIPRDAYENSFADAEKADVCIIVGSTGEVTPASFVPRTAKQNGAVIIEINPEETMFTGPVTDIHLKGKASEVMSKLEKELF</sequence>
<keyword evidence="2" id="KW-0808">Transferase</keyword>
<protein>
    <recommendedName>
        <fullName evidence="1">protein acetyllysine N-acetyltransferase</fullName>
        <ecNumber evidence="1">2.3.1.286</ecNumber>
    </recommendedName>
</protein>
<dbReference type="GO" id="GO:0017136">
    <property type="term" value="F:histone deacetylase activity, NAD-dependent"/>
    <property type="evidence" value="ECO:0007669"/>
    <property type="project" value="TreeGrafter"/>
</dbReference>
<feature type="domain" description="Deacetylase sirtuin-type" evidence="5">
    <location>
        <begin position="1"/>
        <end position="245"/>
    </location>
</feature>
<keyword evidence="3" id="KW-0520">NAD</keyword>
<dbReference type="AlphaFoldDB" id="A0A831PLI6"/>
<dbReference type="Pfam" id="PF02146">
    <property type="entry name" value="SIR2"/>
    <property type="match status" value="1"/>
</dbReference>
<dbReference type="PANTHER" id="PTHR11085">
    <property type="entry name" value="NAD-DEPENDENT PROTEIN DEACYLASE SIRTUIN-5, MITOCHONDRIAL-RELATED"/>
    <property type="match status" value="1"/>
</dbReference>
<evidence type="ECO:0000256" key="1">
    <source>
        <dbReference type="ARBA" id="ARBA00012928"/>
    </source>
</evidence>
<dbReference type="InterPro" id="IPR050134">
    <property type="entry name" value="NAD-dep_sirtuin_deacylases"/>
</dbReference>
<evidence type="ECO:0000256" key="4">
    <source>
        <dbReference type="PROSITE-ProRule" id="PRU00236"/>
    </source>
</evidence>
<dbReference type="NCBIfam" id="NF001753">
    <property type="entry name" value="PRK00481.1-3"/>
    <property type="match status" value="1"/>
</dbReference>
<evidence type="ECO:0000259" key="5">
    <source>
        <dbReference type="PROSITE" id="PS50305"/>
    </source>
</evidence>
<dbReference type="Proteomes" id="UP000886047">
    <property type="component" value="Unassembled WGS sequence"/>
</dbReference>
<dbReference type="Gene3D" id="3.30.1600.10">
    <property type="entry name" value="SIR2/SIRT2 'Small Domain"/>
    <property type="match status" value="1"/>
</dbReference>
<reference evidence="6" key="1">
    <citation type="journal article" date="2020" name="mSystems">
        <title>Genome- and Community-Level Interaction Insights into Carbon Utilization and Element Cycling Functions of Hydrothermarchaeota in Hydrothermal Sediment.</title>
        <authorList>
            <person name="Zhou Z."/>
            <person name="Liu Y."/>
            <person name="Xu W."/>
            <person name="Pan J."/>
            <person name="Luo Z.H."/>
            <person name="Li M."/>
        </authorList>
    </citation>
    <scope>NUCLEOTIDE SEQUENCE [LARGE SCALE GENOMIC DNA]</scope>
    <source>
        <strain evidence="6">SpSt-1217</strain>
    </source>
</reference>
<dbReference type="PANTHER" id="PTHR11085:SF4">
    <property type="entry name" value="NAD-DEPENDENT PROTEIN DEACYLASE"/>
    <property type="match status" value="1"/>
</dbReference>
<dbReference type="Gene3D" id="3.40.50.1220">
    <property type="entry name" value="TPP-binding domain"/>
    <property type="match status" value="1"/>
</dbReference>
<proteinExistence type="predicted"/>
<evidence type="ECO:0000313" key="6">
    <source>
        <dbReference type="EMBL" id="HDR51292.1"/>
    </source>
</evidence>
<accession>A0A831PLI6</accession>
<evidence type="ECO:0000256" key="2">
    <source>
        <dbReference type="ARBA" id="ARBA00022679"/>
    </source>
</evidence>
<dbReference type="PROSITE" id="PS50305">
    <property type="entry name" value="SIRTUIN"/>
    <property type="match status" value="1"/>
</dbReference>
<dbReference type="GO" id="GO:0070403">
    <property type="term" value="F:NAD+ binding"/>
    <property type="evidence" value="ECO:0007669"/>
    <property type="project" value="InterPro"/>
</dbReference>
<dbReference type="InterPro" id="IPR026591">
    <property type="entry name" value="Sirtuin_cat_small_dom_sf"/>
</dbReference>
<dbReference type="SUPFAM" id="SSF52467">
    <property type="entry name" value="DHS-like NAD/FAD-binding domain"/>
    <property type="match status" value="1"/>
</dbReference>
<gene>
    <name evidence="6" type="ORF">ENN90_06690</name>
</gene>
<comment type="caution">
    <text evidence="6">The sequence shown here is derived from an EMBL/GenBank/DDBJ whole genome shotgun (WGS) entry which is preliminary data.</text>
</comment>